<feature type="non-terminal residue" evidence="1">
    <location>
        <position position="1"/>
    </location>
</feature>
<reference evidence="1 2" key="1">
    <citation type="submission" date="2018-03" db="EMBL/GenBank/DDBJ databases">
        <title>Rhodobacter veldkampii.</title>
        <authorList>
            <person name="Meyer T.E."/>
            <person name="Miller S."/>
            <person name="Lodha T."/>
            <person name="Gandham S."/>
            <person name="Chintalapati S."/>
            <person name="Chintalapati V.R."/>
        </authorList>
    </citation>
    <scope>NUCLEOTIDE SEQUENCE [LARGE SCALE GENOMIC DNA]</scope>
    <source>
        <strain evidence="1 2">DSM 11550</strain>
    </source>
</reference>
<organism evidence="1 2">
    <name type="scientific">Phaeovulum veldkampii DSM 11550</name>
    <dbReference type="NCBI Taxonomy" id="1185920"/>
    <lineage>
        <taxon>Bacteria</taxon>
        <taxon>Pseudomonadati</taxon>
        <taxon>Pseudomonadota</taxon>
        <taxon>Alphaproteobacteria</taxon>
        <taxon>Rhodobacterales</taxon>
        <taxon>Paracoccaceae</taxon>
        <taxon>Phaeovulum</taxon>
    </lineage>
</organism>
<dbReference type="Gene3D" id="2.40.420.20">
    <property type="match status" value="1"/>
</dbReference>
<dbReference type="OrthoDB" id="9806939at2"/>
<dbReference type="Gene3D" id="2.40.30.170">
    <property type="match status" value="1"/>
</dbReference>
<comment type="caution">
    <text evidence="1">The sequence shown here is derived from an EMBL/GenBank/DDBJ whole genome shotgun (WGS) entry which is preliminary data.</text>
</comment>
<evidence type="ECO:0000313" key="2">
    <source>
        <dbReference type="Proteomes" id="UP000241899"/>
    </source>
</evidence>
<dbReference type="GO" id="GO:0015562">
    <property type="term" value="F:efflux transmembrane transporter activity"/>
    <property type="evidence" value="ECO:0007669"/>
    <property type="project" value="TreeGrafter"/>
</dbReference>
<dbReference type="GO" id="GO:1990281">
    <property type="term" value="C:efflux pump complex"/>
    <property type="evidence" value="ECO:0007669"/>
    <property type="project" value="TreeGrafter"/>
</dbReference>
<dbReference type="PANTHER" id="PTHR30469">
    <property type="entry name" value="MULTIDRUG RESISTANCE PROTEIN MDTA"/>
    <property type="match status" value="1"/>
</dbReference>
<dbReference type="Proteomes" id="UP000241899">
    <property type="component" value="Unassembled WGS sequence"/>
</dbReference>
<keyword evidence="2" id="KW-1185">Reference proteome</keyword>
<evidence type="ECO:0000313" key="1">
    <source>
        <dbReference type="EMBL" id="PTE12598.1"/>
    </source>
</evidence>
<name>A0A2T4J440_9RHOB</name>
<proteinExistence type="predicted"/>
<dbReference type="RefSeq" id="WP_146160267.1">
    <property type="nucleotide sequence ID" value="NZ_PZKF01000131.1"/>
</dbReference>
<sequence>VVARHVEPGTVVKAGDPIFSLIDPASVWVQAFIDEERAGQLALGQVGVIRLRSQPAAEFHGTVARIGLESDRVNEERRVWLTCSDCPPAMFLGEQAEVRILTGTRDRALMVPEVAITGFDGFRGTVWLVQDGRLRRAELTFGARDDRGRVEVTGGLPDGAAIVAMPTKGSDEGRLARIEDAP</sequence>
<accession>A0A2T4J440</accession>
<dbReference type="PANTHER" id="PTHR30469:SF15">
    <property type="entry name" value="HLYD FAMILY OF SECRETION PROTEINS"/>
    <property type="match status" value="1"/>
</dbReference>
<dbReference type="AlphaFoldDB" id="A0A2T4J440"/>
<dbReference type="EMBL" id="PZKF01000131">
    <property type="protein sequence ID" value="PTE12598.1"/>
    <property type="molecule type" value="Genomic_DNA"/>
</dbReference>
<protein>
    <submittedName>
        <fullName evidence="1">Efflux RND transporter periplasmic adaptor subunit</fullName>
    </submittedName>
</protein>
<gene>
    <name evidence="1" type="ORF">C5F46_16245</name>
</gene>